<sequence length="449" mass="51129">MHYNSSLGSASSFCVNFNDPLRTQTSRSLLHAPSVTHWSQNCSLQTEFSNTFSEHDAQKFRNRHSFRVVGTRFEFSKPSNDGIFEFHLIHYLRSTKIWSNFPSQMNFKAVSGSQNLGLYCNDRRLATPIARSASSNTRSALRITIRPVIEAARFLGIPKFHLASATKDHRVSHSASYLFSSHTSSCLNCICRCSTYNWGYCSISYDHLDDCWIKLNSSIDSITSCYGEKPTLLGDWLGYISSFWSFKSLHHIKTLYVILQSPFTFGHYIAFSYFYGYFVNCIRSTHRSPQGLWSTSKMYPYETLQVLSSCGQTHPVCNKFNSFSGKLEETCKGHERKNLGDENSALSSTKDLCFLFASEEHCSSKSNRQAPTATVVVKDMKREQPTLFIDNLPHTTTSKDLRNLFSKQGHIEDAYVPYVQRQRSNGRFGFIKVQLKQTHRAEANPSTMG</sequence>
<evidence type="ECO:0000259" key="2">
    <source>
        <dbReference type="PROSITE" id="PS50102"/>
    </source>
</evidence>
<proteinExistence type="predicted"/>
<evidence type="ECO:0000256" key="1">
    <source>
        <dbReference type="PROSITE-ProRule" id="PRU00176"/>
    </source>
</evidence>
<dbReference type="InterPro" id="IPR035979">
    <property type="entry name" value="RBD_domain_sf"/>
</dbReference>
<protein>
    <recommendedName>
        <fullName evidence="2">RRM domain-containing protein</fullName>
    </recommendedName>
</protein>
<reference evidence="3" key="1">
    <citation type="submission" date="2022-04" db="EMBL/GenBank/DDBJ databases">
        <title>Carnegiea gigantea Genome sequencing and assembly v2.</title>
        <authorList>
            <person name="Copetti D."/>
            <person name="Sanderson M.J."/>
            <person name="Burquez A."/>
            <person name="Wojciechowski M.F."/>
        </authorList>
    </citation>
    <scope>NUCLEOTIDE SEQUENCE</scope>
    <source>
        <strain evidence="3">SGP5-SGP5p</strain>
        <tissue evidence="3">Aerial part</tissue>
    </source>
</reference>
<accession>A0A9Q1KT68</accession>
<dbReference type="SUPFAM" id="SSF54928">
    <property type="entry name" value="RNA-binding domain, RBD"/>
    <property type="match status" value="1"/>
</dbReference>
<dbReference type="GO" id="GO:0003723">
    <property type="term" value="F:RNA binding"/>
    <property type="evidence" value="ECO:0007669"/>
    <property type="project" value="UniProtKB-UniRule"/>
</dbReference>
<dbReference type="InterPro" id="IPR000504">
    <property type="entry name" value="RRM_dom"/>
</dbReference>
<dbReference type="Proteomes" id="UP001153076">
    <property type="component" value="Unassembled WGS sequence"/>
</dbReference>
<evidence type="ECO:0000313" key="3">
    <source>
        <dbReference type="EMBL" id="KAJ8448187.1"/>
    </source>
</evidence>
<dbReference type="Gene3D" id="3.30.70.330">
    <property type="match status" value="1"/>
</dbReference>
<evidence type="ECO:0000313" key="4">
    <source>
        <dbReference type="Proteomes" id="UP001153076"/>
    </source>
</evidence>
<comment type="caution">
    <text evidence="3">The sequence shown here is derived from an EMBL/GenBank/DDBJ whole genome shotgun (WGS) entry which is preliminary data.</text>
</comment>
<dbReference type="AlphaFoldDB" id="A0A9Q1KT68"/>
<feature type="domain" description="RRM" evidence="2">
    <location>
        <begin position="385"/>
        <end position="449"/>
    </location>
</feature>
<gene>
    <name evidence="3" type="ORF">Cgig2_031911</name>
</gene>
<organism evidence="3 4">
    <name type="scientific">Carnegiea gigantea</name>
    <dbReference type="NCBI Taxonomy" id="171969"/>
    <lineage>
        <taxon>Eukaryota</taxon>
        <taxon>Viridiplantae</taxon>
        <taxon>Streptophyta</taxon>
        <taxon>Embryophyta</taxon>
        <taxon>Tracheophyta</taxon>
        <taxon>Spermatophyta</taxon>
        <taxon>Magnoliopsida</taxon>
        <taxon>eudicotyledons</taxon>
        <taxon>Gunneridae</taxon>
        <taxon>Pentapetalae</taxon>
        <taxon>Caryophyllales</taxon>
        <taxon>Cactineae</taxon>
        <taxon>Cactaceae</taxon>
        <taxon>Cactoideae</taxon>
        <taxon>Echinocereeae</taxon>
        <taxon>Carnegiea</taxon>
    </lineage>
</organism>
<dbReference type="InterPro" id="IPR012677">
    <property type="entry name" value="Nucleotide-bd_a/b_plait_sf"/>
</dbReference>
<dbReference type="EMBL" id="JAKOGI010000032">
    <property type="protein sequence ID" value="KAJ8448187.1"/>
    <property type="molecule type" value="Genomic_DNA"/>
</dbReference>
<name>A0A9Q1KT68_9CARY</name>
<dbReference type="CDD" id="cd00590">
    <property type="entry name" value="RRM_SF"/>
    <property type="match status" value="1"/>
</dbReference>
<keyword evidence="1" id="KW-0694">RNA-binding</keyword>
<keyword evidence="4" id="KW-1185">Reference proteome</keyword>
<dbReference type="Pfam" id="PF00076">
    <property type="entry name" value="RRM_1"/>
    <property type="match status" value="1"/>
</dbReference>
<dbReference type="PROSITE" id="PS50102">
    <property type="entry name" value="RRM"/>
    <property type="match status" value="1"/>
</dbReference>